<dbReference type="Pfam" id="PF12682">
    <property type="entry name" value="Flavodoxin_4"/>
    <property type="match status" value="1"/>
</dbReference>
<name>A0ABT2SS20_9FIRM</name>
<accession>A0ABT2SS20</accession>
<proteinExistence type="predicted"/>
<dbReference type="Proteomes" id="UP001208364">
    <property type="component" value="Unassembled WGS sequence"/>
</dbReference>
<dbReference type="InterPro" id="IPR029039">
    <property type="entry name" value="Flavoprotein-like_sf"/>
</dbReference>
<comment type="caution">
    <text evidence="2">The sequence shown here is derived from an EMBL/GenBank/DDBJ whole genome shotgun (WGS) entry which is preliminary data.</text>
</comment>
<reference evidence="2 3" key="1">
    <citation type="journal article" date="2021" name="ISME Commun">
        <title>Automated analysis of genomic sequences facilitates high-throughput and comprehensive description of bacteria.</title>
        <authorList>
            <person name="Hitch T.C.A."/>
        </authorList>
    </citation>
    <scope>NUCLEOTIDE SEQUENCE [LARGE SCALE GENOMIC DNA]</scope>
    <source>
        <strain evidence="2 3">H4_15</strain>
    </source>
</reference>
<dbReference type="InterPro" id="IPR008254">
    <property type="entry name" value="Flavodoxin/NO_synth"/>
</dbReference>
<dbReference type="EMBL" id="JAOQJR010000002">
    <property type="protein sequence ID" value="MCU6737621.1"/>
    <property type="molecule type" value="Genomic_DNA"/>
</dbReference>
<dbReference type="RefSeq" id="WP_267309780.1">
    <property type="nucleotide sequence ID" value="NZ_JAOQJR010000002.1"/>
</dbReference>
<evidence type="ECO:0000259" key="1">
    <source>
        <dbReference type="Pfam" id="PF12682"/>
    </source>
</evidence>
<protein>
    <recommendedName>
        <fullName evidence="1">Flavodoxin-like domain-containing protein</fullName>
    </recommendedName>
</protein>
<evidence type="ECO:0000313" key="2">
    <source>
        <dbReference type="EMBL" id="MCU6737621.1"/>
    </source>
</evidence>
<keyword evidence="3" id="KW-1185">Reference proteome</keyword>
<dbReference type="PANTHER" id="PTHR39201:SF1">
    <property type="entry name" value="FLAVODOXIN-LIKE DOMAIN-CONTAINING PROTEIN"/>
    <property type="match status" value="1"/>
</dbReference>
<evidence type="ECO:0000313" key="3">
    <source>
        <dbReference type="Proteomes" id="UP001208364"/>
    </source>
</evidence>
<gene>
    <name evidence="2" type="ORF">OCV55_02865</name>
</gene>
<feature type="domain" description="Flavodoxin-like" evidence="1">
    <location>
        <begin position="5"/>
        <end position="71"/>
    </location>
</feature>
<dbReference type="PANTHER" id="PTHR39201">
    <property type="entry name" value="EXPORTED PROTEIN-RELATED"/>
    <property type="match status" value="1"/>
</dbReference>
<sequence length="74" mass="8301">MVNNATIVMTFLESYDFTNKHIYPICSHEGSGMGRSESDLKKLCPNSIVHKGLNIHGSHIGECRQQLERWVGGK</sequence>
<organism evidence="2 3">
    <name type="scientific">[Clostridium] ammoniilyticum</name>
    <dbReference type="NCBI Taxonomy" id="2981784"/>
    <lineage>
        <taxon>Bacteria</taxon>
        <taxon>Bacillati</taxon>
        <taxon>Bacillota</taxon>
        <taxon>Erysipelotrichia</taxon>
        <taxon>Erysipelotrichales</taxon>
        <taxon>Coprobacillaceae</taxon>
        <taxon>Faecalibacillus</taxon>
    </lineage>
</organism>
<dbReference type="Gene3D" id="3.40.50.360">
    <property type="match status" value="1"/>
</dbReference>